<keyword evidence="8" id="KW-1185">Reference proteome</keyword>
<reference evidence="7 8" key="1">
    <citation type="submission" date="2017-03" db="EMBL/GenBank/DDBJ databases">
        <authorList>
            <person name="Afonso C.L."/>
            <person name="Miller P.J."/>
            <person name="Scott M.A."/>
            <person name="Spackman E."/>
            <person name="Goraichik I."/>
            <person name="Dimitrov K.M."/>
            <person name="Suarez D.L."/>
            <person name="Swayne D.E."/>
        </authorList>
    </citation>
    <scope>NUCLEOTIDE SEQUENCE [LARGE SCALE GENOMIC DNA]</scope>
    <source>
        <strain evidence="7 8">CECT 7023</strain>
    </source>
</reference>
<dbReference type="OrthoDB" id="7784409at2"/>
<gene>
    <name evidence="7" type="ORF">ROA7023_02253</name>
</gene>
<dbReference type="Pfam" id="PF04357">
    <property type="entry name" value="TamB"/>
    <property type="match status" value="1"/>
</dbReference>
<protein>
    <recommendedName>
        <fullName evidence="6">Translocation and assembly module TamB C-terminal domain-containing protein</fullName>
    </recommendedName>
</protein>
<evidence type="ECO:0000256" key="2">
    <source>
        <dbReference type="ARBA" id="ARBA00022692"/>
    </source>
</evidence>
<evidence type="ECO:0000256" key="3">
    <source>
        <dbReference type="ARBA" id="ARBA00022989"/>
    </source>
</evidence>
<evidence type="ECO:0000313" key="7">
    <source>
        <dbReference type="EMBL" id="SLN51413.1"/>
    </source>
</evidence>
<dbReference type="InterPro" id="IPR007452">
    <property type="entry name" value="TamB_C"/>
</dbReference>
<dbReference type="PANTHER" id="PTHR36985:SF1">
    <property type="entry name" value="TRANSLOCATION AND ASSEMBLY MODULE SUBUNIT TAMB"/>
    <property type="match status" value="1"/>
</dbReference>
<keyword evidence="3" id="KW-1133">Transmembrane helix</keyword>
<dbReference type="GO" id="GO:0009306">
    <property type="term" value="P:protein secretion"/>
    <property type="evidence" value="ECO:0007669"/>
    <property type="project" value="InterPro"/>
</dbReference>
<organism evidence="7 8">
    <name type="scientific">Roseisalinus antarcticus</name>
    <dbReference type="NCBI Taxonomy" id="254357"/>
    <lineage>
        <taxon>Bacteria</taxon>
        <taxon>Pseudomonadati</taxon>
        <taxon>Pseudomonadota</taxon>
        <taxon>Alphaproteobacteria</taxon>
        <taxon>Rhodobacterales</taxon>
        <taxon>Roseobacteraceae</taxon>
        <taxon>Roseisalinus</taxon>
    </lineage>
</organism>
<keyword evidence="4" id="KW-0472">Membrane</keyword>
<dbReference type="GO" id="GO:0005886">
    <property type="term" value="C:plasma membrane"/>
    <property type="evidence" value="ECO:0007669"/>
    <property type="project" value="InterPro"/>
</dbReference>
<keyword evidence="2" id="KW-0812">Transmembrane</keyword>
<dbReference type="RefSeq" id="WP_085879102.1">
    <property type="nucleotide sequence ID" value="NZ_FWFZ01000009.1"/>
</dbReference>
<dbReference type="EMBL" id="FWFZ01000009">
    <property type="protein sequence ID" value="SLN51413.1"/>
    <property type="molecule type" value="Genomic_DNA"/>
</dbReference>
<proteinExistence type="predicted"/>
<evidence type="ECO:0000256" key="5">
    <source>
        <dbReference type="SAM" id="SignalP"/>
    </source>
</evidence>
<accession>A0A1Y5T0P9</accession>
<evidence type="ECO:0000256" key="1">
    <source>
        <dbReference type="ARBA" id="ARBA00004167"/>
    </source>
</evidence>
<dbReference type="GO" id="GO:0097347">
    <property type="term" value="C:TAM protein secretion complex"/>
    <property type="evidence" value="ECO:0007669"/>
    <property type="project" value="TreeGrafter"/>
</dbReference>
<evidence type="ECO:0000259" key="6">
    <source>
        <dbReference type="Pfam" id="PF04357"/>
    </source>
</evidence>
<keyword evidence="5" id="KW-0732">Signal</keyword>
<evidence type="ECO:0000313" key="8">
    <source>
        <dbReference type="Proteomes" id="UP000193900"/>
    </source>
</evidence>
<feature type="domain" description="Translocation and assembly module TamB C-terminal" evidence="6">
    <location>
        <begin position="1096"/>
        <end position="1447"/>
    </location>
</feature>
<dbReference type="PANTHER" id="PTHR36985">
    <property type="entry name" value="TRANSLOCATION AND ASSEMBLY MODULE SUBUNIT TAMB"/>
    <property type="match status" value="1"/>
</dbReference>
<name>A0A1Y5T0P9_9RHOB</name>
<comment type="subcellular location">
    <subcellularLocation>
        <location evidence="1">Membrane</location>
        <topology evidence="1">Single-pass membrane protein</topology>
    </subcellularLocation>
</comment>
<feature type="chain" id="PRO_5013187237" description="Translocation and assembly module TamB C-terminal domain-containing protein" evidence="5">
    <location>
        <begin position="27"/>
        <end position="1447"/>
    </location>
</feature>
<sequence>MRHLPAFLRLWLVVAAAALLPLCAVAQDGLAQGEDEDDVGYIARLLQDNLSGASRDVRIRGFSGALSSEARIDLLTVADAEGVWLEAEGLALVWTRSALLRGRVDVDEISAERISILRAPIPEPAPVDLPPAEASTFSLPELPVSIRLGELSVDRIEIGEHFIGEPVAISLTGAASLEDGEGFANVIARRIDGGDGEFALTGSFSNVSRELALNLRIQEGPAGLVASRLSLPGAPSVRLSIDGAAPIDNYAADLTLATDGQERVTGSFELVTTRDAPDAEGTIGAATRDITLDISGDVTKLLAPDYREFFGEDVQLAVRAIQSPDGSIEVPDLTLAAQAIDINGTLALGPDRWPESIALEGRLGNGTDRLLLPIGGPRTYVDSGEIFVAFDRAEGDEWSGYAFLEGFERPGMALHSITLFGDGVIRPGTATDADGFASLGLTFDASDIVLDDVGLAEALGEDVSGAMNATLNDGAPFTIESFSVRSAGLELGANVELQTEGGLDIAFDANVQADDFERFSTISSMDLTGSGVVQATGNIRPLDGIFAVDLTAQTNGLGIGNEIADPLLAGRGTVALRAARDETGTRLENLEVTTPQVEANASATITSGVASAELSARIVDLGLISPDLSGPGTLSGTVDRDAEEVIDFDMTLAAASADLAFVGTAQSPDDGYATDLTLRANVATLRPFSGLAGRDLAGAADLVIAGQVLPMEQFFDLTIDGTTQDLALSIPQADPLIGGAGTLSVTAARDADGIRVPAFSLTTPEVSASGAAVLGVDTRSGRIDARIEEVGLVLDGISGPATLNATVDQAADGSLDVDVAATAPSTRLSFVGDVAAPEADYVTTGTLEATVGSLSAFAPIVGQPIRGSVTLNATGSVAPVTQAFDVEIDARTADLGVGIPVADRLLRGPGTLSAQVSRSDDGALRVNALDLSLPSLSVNGSVTGQGATGTANFSARLADIGLVVPDLNGPVTAGGTAELTSSGAWRVAADIAGAGGVDANIGGTVAPGGAMDLSVTGSAPLGLANPFIVPRRLSGDARFDLAVRGLSLDAISGNATISGGRFAEPSLAQSIEAISGTVSLSGGRADIAISGSPTFGGTVTVDGPLTLSSPFSADIDIGLRSVVVVDPTLYETVVDGQISLVGPLTAGARIGGTVNLGRTEVQVPSSTVSSLGEIPTVRHLTTPGDVRLTLNRAGLALDGNDIGSDSGSGSGGSGSGGFPLDITINAPSQIFIRGRGLDAELGGQLIIRGTTRNVEPVGEFSLVRGRLDLLQQRFTLTEGTARLEGDFSPVLRLVAETETNDGTQISISVTGPAADPDVNFSSSPQLPQDEVLSRLLFGRNIADITPLQAVQLASAVGTLAGRGGGFMGDLRNRLGIDNLDVTTDEAGNAAVQFGTYISDNIYTDVIVDSTGQTQIDLNLDITADLTAKGTVGSDGESSLGIFFERDY</sequence>
<evidence type="ECO:0000256" key="4">
    <source>
        <dbReference type="ARBA" id="ARBA00023136"/>
    </source>
</evidence>
<dbReference type="Proteomes" id="UP000193900">
    <property type="component" value="Unassembled WGS sequence"/>
</dbReference>
<feature type="signal peptide" evidence="5">
    <location>
        <begin position="1"/>
        <end position="26"/>
    </location>
</feature>